<dbReference type="Proteomes" id="UP000187429">
    <property type="component" value="Unassembled WGS sequence"/>
</dbReference>
<feature type="compositionally biased region" description="Polar residues" evidence="1">
    <location>
        <begin position="186"/>
        <end position="195"/>
    </location>
</feature>
<organism evidence="2 3">
    <name type="scientific">Smittium culicis</name>
    <dbReference type="NCBI Taxonomy" id="133412"/>
    <lineage>
        <taxon>Eukaryota</taxon>
        <taxon>Fungi</taxon>
        <taxon>Fungi incertae sedis</taxon>
        <taxon>Zoopagomycota</taxon>
        <taxon>Kickxellomycotina</taxon>
        <taxon>Harpellomycetes</taxon>
        <taxon>Harpellales</taxon>
        <taxon>Legeriomycetaceae</taxon>
        <taxon>Smittium</taxon>
    </lineage>
</organism>
<feature type="compositionally biased region" description="Basic residues" evidence="1">
    <location>
        <begin position="174"/>
        <end position="183"/>
    </location>
</feature>
<evidence type="ECO:0000256" key="1">
    <source>
        <dbReference type="SAM" id="MobiDB-lite"/>
    </source>
</evidence>
<gene>
    <name evidence="2" type="ORF">AYI69_g3409</name>
</gene>
<sequence length="195" mass="21927">MYSIGDNSVGVYAFLDQKNMPVALSGSRDGKTNFIDSCLYNPTFITPIPEFFYLHIVGSIMFIGVPGPRDGNLLEAEQLRAVHQHGRIRAAAPASIRARWMGTDNRSNHVQLAVLARDRCCRILRVNVQRKSGIHHHNLPPVRVACAVRNAVPPAARLYNLAYYCDLPVNGHHRKHQQQHRVPHFSSLSHNLPRS</sequence>
<feature type="region of interest" description="Disordered" evidence="1">
    <location>
        <begin position="174"/>
        <end position="195"/>
    </location>
</feature>
<accession>A0A1R1YJV2</accession>
<protein>
    <submittedName>
        <fullName evidence="2">Uncharacterized protein</fullName>
    </submittedName>
</protein>
<keyword evidence="3" id="KW-1185">Reference proteome</keyword>
<name>A0A1R1YJV2_9FUNG</name>
<dbReference type="AlphaFoldDB" id="A0A1R1YJV2"/>
<dbReference type="EMBL" id="LSSM01001137">
    <property type="protein sequence ID" value="OMJ27163.1"/>
    <property type="molecule type" value="Genomic_DNA"/>
</dbReference>
<proteinExistence type="predicted"/>
<reference evidence="3" key="1">
    <citation type="submission" date="2017-01" db="EMBL/GenBank/DDBJ databases">
        <authorList>
            <person name="Wang Y."/>
            <person name="White M."/>
            <person name="Kvist S."/>
            <person name="Moncalvo J.-M."/>
        </authorList>
    </citation>
    <scope>NUCLEOTIDE SEQUENCE [LARGE SCALE GENOMIC DNA]</scope>
    <source>
        <strain evidence="3">ID-206-W2</strain>
    </source>
</reference>
<evidence type="ECO:0000313" key="2">
    <source>
        <dbReference type="EMBL" id="OMJ27163.1"/>
    </source>
</evidence>
<comment type="caution">
    <text evidence="2">The sequence shown here is derived from an EMBL/GenBank/DDBJ whole genome shotgun (WGS) entry which is preliminary data.</text>
</comment>
<evidence type="ECO:0000313" key="3">
    <source>
        <dbReference type="Proteomes" id="UP000187429"/>
    </source>
</evidence>